<dbReference type="OrthoDB" id="9807246at2"/>
<dbReference type="RefSeq" id="WP_115731225.1">
    <property type="nucleotide sequence ID" value="NZ_BAAAVY010000019.1"/>
</dbReference>
<dbReference type="EMBL" id="UFSM01000001">
    <property type="protein sequence ID" value="SUU88976.1"/>
    <property type="molecule type" value="Genomic_DNA"/>
</dbReference>
<evidence type="ECO:0000259" key="5">
    <source>
        <dbReference type="PROSITE" id="PS51891"/>
    </source>
</evidence>
<sequence>MSKTGVAKAGADKANAAKAKVYSGGCLCGAVRFAAVGPAGKPHTCSCRMCQRHTGALTASWVEFPRDGVTWTGSGGAPSVYRSSDYSSRAFCPACGSSFGAIDDAPVVALLLGAFDKPAAIELMPKSHSFKSGRPKWWHVEAKAG</sequence>
<protein>
    <submittedName>
        <fullName evidence="6">Uncharacterized conserved protein</fullName>
    </submittedName>
</protein>
<dbReference type="PANTHER" id="PTHR33337">
    <property type="entry name" value="GFA DOMAIN-CONTAINING PROTEIN"/>
    <property type="match status" value="1"/>
</dbReference>
<dbReference type="Gene3D" id="3.90.1590.10">
    <property type="entry name" value="glutathione-dependent formaldehyde- activating enzyme (gfa)"/>
    <property type="match status" value="1"/>
</dbReference>
<dbReference type="AlphaFoldDB" id="A0A380WL51"/>
<evidence type="ECO:0000256" key="4">
    <source>
        <dbReference type="ARBA" id="ARBA00023239"/>
    </source>
</evidence>
<accession>A0A380WL51</accession>
<evidence type="ECO:0000313" key="7">
    <source>
        <dbReference type="Proteomes" id="UP000254701"/>
    </source>
</evidence>
<evidence type="ECO:0000256" key="2">
    <source>
        <dbReference type="ARBA" id="ARBA00022723"/>
    </source>
</evidence>
<proteinExistence type="inferred from homology"/>
<gene>
    <name evidence="6" type="ORF">NCTC10684_02208</name>
</gene>
<dbReference type="Proteomes" id="UP000254701">
    <property type="component" value="Unassembled WGS sequence"/>
</dbReference>
<organism evidence="6 7">
    <name type="scientific">Aminobacter aminovorans</name>
    <name type="common">Chelatobacter heintzii</name>
    <dbReference type="NCBI Taxonomy" id="83263"/>
    <lineage>
        <taxon>Bacteria</taxon>
        <taxon>Pseudomonadati</taxon>
        <taxon>Pseudomonadota</taxon>
        <taxon>Alphaproteobacteria</taxon>
        <taxon>Hyphomicrobiales</taxon>
        <taxon>Phyllobacteriaceae</taxon>
        <taxon>Aminobacter</taxon>
    </lineage>
</organism>
<dbReference type="GO" id="GO:0016846">
    <property type="term" value="F:carbon-sulfur lyase activity"/>
    <property type="evidence" value="ECO:0007669"/>
    <property type="project" value="InterPro"/>
</dbReference>
<dbReference type="InterPro" id="IPR011057">
    <property type="entry name" value="Mss4-like_sf"/>
</dbReference>
<evidence type="ECO:0000256" key="1">
    <source>
        <dbReference type="ARBA" id="ARBA00005495"/>
    </source>
</evidence>
<reference evidence="6 7" key="1">
    <citation type="submission" date="2018-06" db="EMBL/GenBank/DDBJ databases">
        <authorList>
            <consortium name="Pathogen Informatics"/>
            <person name="Doyle S."/>
        </authorList>
    </citation>
    <scope>NUCLEOTIDE SEQUENCE [LARGE SCALE GENOMIC DNA]</scope>
    <source>
        <strain evidence="6 7">NCTC10684</strain>
    </source>
</reference>
<dbReference type="InterPro" id="IPR006913">
    <property type="entry name" value="CENP-V/GFA"/>
</dbReference>
<keyword evidence="3" id="KW-0862">Zinc</keyword>
<dbReference type="PANTHER" id="PTHR33337:SF40">
    <property type="entry name" value="CENP-V_GFA DOMAIN-CONTAINING PROTEIN-RELATED"/>
    <property type="match status" value="1"/>
</dbReference>
<dbReference type="Pfam" id="PF04828">
    <property type="entry name" value="GFA"/>
    <property type="match status" value="1"/>
</dbReference>
<comment type="similarity">
    <text evidence="1">Belongs to the Gfa family.</text>
</comment>
<evidence type="ECO:0000313" key="6">
    <source>
        <dbReference type="EMBL" id="SUU88976.1"/>
    </source>
</evidence>
<dbReference type="PROSITE" id="PS51891">
    <property type="entry name" value="CENP_V_GFA"/>
    <property type="match status" value="1"/>
</dbReference>
<dbReference type="GO" id="GO:0046872">
    <property type="term" value="F:metal ion binding"/>
    <property type="evidence" value="ECO:0007669"/>
    <property type="project" value="UniProtKB-KW"/>
</dbReference>
<keyword evidence="2" id="KW-0479">Metal-binding</keyword>
<feature type="domain" description="CENP-V/GFA" evidence="5">
    <location>
        <begin position="22"/>
        <end position="139"/>
    </location>
</feature>
<name>A0A380WL51_AMIAI</name>
<evidence type="ECO:0000256" key="3">
    <source>
        <dbReference type="ARBA" id="ARBA00022833"/>
    </source>
</evidence>
<keyword evidence="4" id="KW-0456">Lyase</keyword>
<dbReference type="SUPFAM" id="SSF51316">
    <property type="entry name" value="Mss4-like"/>
    <property type="match status" value="1"/>
</dbReference>